<sequence>MVKPNSPFTWEADNNLLRQSFARIVSTTSAPTGQFYNQAPPALYTKPSFSGSLPVGAFQHNEMFSSDSEAGLTRMYSVPQRAPSFTDYRAFQQAQQAQQLKQFQQQKLHQQQQQLEAQRLQKQKQLQAQQIQQQQQQRPPQQSFCATCASCKTCAPLRQTSAFQNINVFDPLGLSYNYAPAAPSNQPGRTLTPPTSSHNSQTLPRTVSGRQTNSMPASVLKKSSTLPASSSLTSKEKLLQEFDRRRQQQFDTMSMTSTQSASIEYEKWKQRHGISTGRQMKKGLNKLQYAFDY</sequence>
<name>E4Y6R5_OIKDI</name>
<evidence type="ECO:0000313" key="3">
    <source>
        <dbReference type="EMBL" id="CBY31315.1"/>
    </source>
</evidence>
<gene>
    <name evidence="3" type="ORF">GSOID_T00025213001</name>
</gene>
<feature type="coiled-coil region" evidence="1">
    <location>
        <begin position="94"/>
        <end position="137"/>
    </location>
</feature>
<feature type="compositionally biased region" description="Polar residues" evidence="2">
    <location>
        <begin position="183"/>
        <end position="216"/>
    </location>
</feature>
<organism evidence="3">
    <name type="scientific">Oikopleura dioica</name>
    <name type="common">Tunicate</name>
    <dbReference type="NCBI Taxonomy" id="34765"/>
    <lineage>
        <taxon>Eukaryota</taxon>
        <taxon>Metazoa</taxon>
        <taxon>Chordata</taxon>
        <taxon>Tunicata</taxon>
        <taxon>Appendicularia</taxon>
        <taxon>Copelata</taxon>
        <taxon>Oikopleuridae</taxon>
        <taxon>Oikopleura</taxon>
    </lineage>
</organism>
<dbReference type="Proteomes" id="UP000011014">
    <property type="component" value="Unassembled WGS sequence"/>
</dbReference>
<protein>
    <submittedName>
        <fullName evidence="3">Uncharacterized protein</fullName>
    </submittedName>
</protein>
<feature type="compositionally biased region" description="Low complexity" evidence="2">
    <location>
        <begin position="220"/>
        <end position="233"/>
    </location>
</feature>
<dbReference type="AlphaFoldDB" id="E4Y6R5"/>
<evidence type="ECO:0000256" key="2">
    <source>
        <dbReference type="SAM" id="MobiDB-lite"/>
    </source>
</evidence>
<evidence type="ECO:0000256" key="1">
    <source>
        <dbReference type="SAM" id="Coils"/>
    </source>
</evidence>
<accession>E4Y6R5</accession>
<proteinExistence type="predicted"/>
<reference evidence="3" key="1">
    <citation type="journal article" date="2010" name="Science">
        <title>Plasticity of animal genome architecture unmasked by rapid evolution of a pelagic tunicate.</title>
        <authorList>
            <person name="Denoeud F."/>
            <person name="Henriet S."/>
            <person name="Mungpakdee S."/>
            <person name="Aury J.M."/>
            <person name="Da Silva C."/>
            <person name="Brinkmann H."/>
            <person name="Mikhaleva J."/>
            <person name="Olsen L.C."/>
            <person name="Jubin C."/>
            <person name="Canestro C."/>
            <person name="Bouquet J.M."/>
            <person name="Danks G."/>
            <person name="Poulain J."/>
            <person name="Campsteijn C."/>
            <person name="Adamski M."/>
            <person name="Cross I."/>
            <person name="Yadetie F."/>
            <person name="Muffato M."/>
            <person name="Louis A."/>
            <person name="Butcher S."/>
            <person name="Tsagkogeorga G."/>
            <person name="Konrad A."/>
            <person name="Singh S."/>
            <person name="Jensen M.F."/>
            <person name="Cong E.H."/>
            <person name="Eikeseth-Otteraa H."/>
            <person name="Noel B."/>
            <person name="Anthouard V."/>
            <person name="Porcel B.M."/>
            <person name="Kachouri-Lafond R."/>
            <person name="Nishino A."/>
            <person name="Ugolini M."/>
            <person name="Chourrout P."/>
            <person name="Nishida H."/>
            <person name="Aasland R."/>
            <person name="Huzurbazar S."/>
            <person name="Westhof E."/>
            <person name="Delsuc F."/>
            <person name="Lehrach H."/>
            <person name="Reinhardt R."/>
            <person name="Weissenbach J."/>
            <person name="Roy S.W."/>
            <person name="Artiguenave F."/>
            <person name="Postlethwait J.H."/>
            <person name="Manak J.R."/>
            <person name="Thompson E.M."/>
            <person name="Jaillon O."/>
            <person name="Du Pasquier L."/>
            <person name="Boudinot P."/>
            <person name="Liberles D.A."/>
            <person name="Volff J.N."/>
            <person name="Philippe H."/>
            <person name="Lenhard B."/>
            <person name="Roest Crollius H."/>
            <person name="Wincker P."/>
            <person name="Chourrout D."/>
        </authorList>
    </citation>
    <scope>NUCLEOTIDE SEQUENCE [LARGE SCALE GENOMIC DNA]</scope>
</reference>
<keyword evidence="1" id="KW-0175">Coiled coil</keyword>
<feature type="region of interest" description="Disordered" evidence="2">
    <location>
        <begin position="180"/>
        <end position="235"/>
    </location>
</feature>
<dbReference type="EMBL" id="FN654299">
    <property type="protein sequence ID" value="CBY31315.1"/>
    <property type="molecule type" value="Genomic_DNA"/>
</dbReference>